<organism evidence="1">
    <name type="scientific">Opuntia streptacantha</name>
    <name type="common">Prickly pear cactus</name>
    <name type="synonym">Opuntia cardona</name>
    <dbReference type="NCBI Taxonomy" id="393608"/>
    <lineage>
        <taxon>Eukaryota</taxon>
        <taxon>Viridiplantae</taxon>
        <taxon>Streptophyta</taxon>
        <taxon>Embryophyta</taxon>
        <taxon>Tracheophyta</taxon>
        <taxon>Spermatophyta</taxon>
        <taxon>Magnoliopsida</taxon>
        <taxon>eudicotyledons</taxon>
        <taxon>Gunneridae</taxon>
        <taxon>Pentapetalae</taxon>
        <taxon>Caryophyllales</taxon>
        <taxon>Cactineae</taxon>
        <taxon>Cactaceae</taxon>
        <taxon>Opuntioideae</taxon>
        <taxon>Opuntia</taxon>
    </lineage>
</organism>
<reference evidence="1" key="1">
    <citation type="journal article" date="2013" name="J. Plant Res.">
        <title>Effect of fungi and light on seed germination of three Opuntia species from semiarid lands of central Mexico.</title>
        <authorList>
            <person name="Delgado-Sanchez P."/>
            <person name="Jimenez-Bremont J.F."/>
            <person name="Guerrero-Gonzalez Mde L."/>
            <person name="Flores J."/>
        </authorList>
    </citation>
    <scope>NUCLEOTIDE SEQUENCE</scope>
    <source>
        <tissue evidence="1">Cladode</tissue>
    </source>
</reference>
<dbReference type="EMBL" id="GISG01273355">
    <property type="protein sequence ID" value="MBA4676985.1"/>
    <property type="molecule type" value="Transcribed_RNA"/>
</dbReference>
<evidence type="ECO:0000313" key="1">
    <source>
        <dbReference type="EMBL" id="MBA4676985.1"/>
    </source>
</evidence>
<accession>A0A7C9F0N4</accession>
<dbReference type="AlphaFoldDB" id="A0A7C9F0N4"/>
<reference evidence="1" key="2">
    <citation type="submission" date="2020-07" db="EMBL/GenBank/DDBJ databases">
        <authorList>
            <person name="Vera ALvarez R."/>
            <person name="Arias-Moreno D.M."/>
            <person name="Jimenez-Jacinto V."/>
            <person name="Jimenez-Bremont J.F."/>
            <person name="Swaminathan K."/>
            <person name="Moose S.P."/>
            <person name="Guerrero-Gonzalez M.L."/>
            <person name="Marino-Ramirez L."/>
            <person name="Landsman D."/>
            <person name="Rodriguez-Kessler M."/>
            <person name="Delgado-Sanchez P."/>
        </authorList>
    </citation>
    <scope>NUCLEOTIDE SEQUENCE</scope>
    <source>
        <tissue evidence="1">Cladode</tissue>
    </source>
</reference>
<proteinExistence type="predicted"/>
<name>A0A7C9F0N4_OPUST</name>
<sequence length="114" mass="12788">MPNGFSYHTVFGEALHQQSVSSHIWLQSFVVFDHQAQKLSNILHPVIGFSPCIGLDNPIICLCIRFHVIFPVFHVLKCCKSNFGYATISLNTQKAIEMKSCSHPPSCLHFISNS</sequence>
<protein>
    <submittedName>
        <fullName evidence="1">Uncharacterized protein</fullName>
    </submittedName>
</protein>